<sequence length="286" mass="31907">MVDIKGIQISIALPSSILEESNDLRDATNKIGSIGRTCAIGRVKRIYVYDDPVGKFEWQAQVLTRILEYMDYPQYLRRRHLPLRKELAHAGILPPLRTPPHQVPSDPRQVNEGDHREGIIVQVNNDLHIDVGFKSPIPFEGTGKKGERHAVQILGSHPNHRGIAVSREHLKMYWGYHVERVKTLSGLLKDCNTHSIIFTSRKGKSAASSWDDLLRAVRGSVNLLLIFGGPRRGIFEILEAEGKSPNAFEGSVLNFFPNQGTLTLRTEEAILSSLAVINLAIAMVIS</sequence>
<evidence type="ECO:0000313" key="1">
    <source>
        <dbReference type="EMBL" id="AIF12381.1"/>
    </source>
</evidence>
<name>A0A075H7C5_9ARCH</name>
<dbReference type="InterPro" id="IPR029026">
    <property type="entry name" value="tRNA_m1G_MTases_N"/>
</dbReference>
<dbReference type="AlphaFoldDB" id="A0A075H7C5"/>
<dbReference type="PANTHER" id="PTHR12150">
    <property type="entry name" value="CLASS IV SAM-BINDING METHYLTRANSFERASE-RELATED"/>
    <property type="match status" value="1"/>
</dbReference>
<dbReference type="InterPro" id="IPR003750">
    <property type="entry name" value="Put_MeTrfase-C9orf114-like"/>
</dbReference>
<dbReference type="Pfam" id="PF02598">
    <property type="entry name" value="Methyltrn_RNA_3"/>
    <property type="match status" value="1"/>
</dbReference>
<organism evidence="1">
    <name type="scientific">uncultured marine thaumarchaeote KM3_55_F05</name>
    <dbReference type="NCBI Taxonomy" id="1456198"/>
    <lineage>
        <taxon>Archaea</taxon>
        <taxon>Nitrososphaerota</taxon>
        <taxon>environmental samples</taxon>
    </lineage>
</organism>
<dbReference type="Gene3D" id="3.40.1280.10">
    <property type="match status" value="1"/>
</dbReference>
<dbReference type="InterPro" id="IPR012340">
    <property type="entry name" value="NA-bd_OB-fold"/>
</dbReference>
<dbReference type="PANTHER" id="PTHR12150:SF13">
    <property type="entry name" value="METHYLTRANSFERASE C9ORF114-RELATED"/>
    <property type="match status" value="1"/>
</dbReference>
<accession>A0A075H7C5</accession>
<reference evidence="1" key="1">
    <citation type="journal article" date="2014" name="Genome Biol. Evol.">
        <title>Pangenome evidence for extensive interdomain horizontal transfer affecting lineage core and shell genes in uncultured planktonic thaumarchaeota and euryarchaeota.</title>
        <authorList>
            <person name="Deschamps P."/>
            <person name="Zivanovic Y."/>
            <person name="Moreira D."/>
            <person name="Rodriguez-Valera F."/>
            <person name="Lopez-Garcia P."/>
        </authorList>
    </citation>
    <scope>NUCLEOTIDE SEQUENCE</scope>
</reference>
<proteinExistence type="predicted"/>
<dbReference type="EMBL" id="KF900944">
    <property type="protein sequence ID" value="AIF12381.1"/>
    <property type="molecule type" value="Genomic_DNA"/>
</dbReference>
<evidence type="ECO:0008006" key="2">
    <source>
        <dbReference type="Google" id="ProtNLM"/>
    </source>
</evidence>
<dbReference type="Gene3D" id="2.40.50.140">
    <property type="entry name" value="Nucleic acid-binding proteins"/>
    <property type="match status" value="1"/>
</dbReference>
<dbReference type="CDD" id="cd18086">
    <property type="entry name" value="HsC9orf114-like"/>
    <property type="match status" value="1"/>
</dbReference>
<protein>
    <recommendedName>
        <fullName evidence="2">RNA methyltransferase</fullName>
    </recommendedName>
</protein>
<dbReference type="InterPro" id="IPR029028">
    <property type="entry name" value="Alpha/beta_knot_MTases"/>
</dbReference>
<dbReference type="SUPFAM" id="SSF75217">
    <property type="entry name" value="alpha/beta knot"/>
    <property type="match status" value="1"/>
</dbReference>